<name>A0ABR9X6R2_9RHOB</name>
<dbReference type="Proteomes" id="UP000607796">
    <property type="component" value="Unassembled WGS sequence"/>
</dbReference>
<gene>
    <name evidence="2" type="ORF">IQ782_20610</name>
</gene>
<evidence type="ECO:0000313" key="3">
    <source>
        <dbReference type="Proteomes" id="UP000607796"/>
    </source>
</evidence>
<evidence type="ECO:0000313" key="2">
    <source>
        <dbReference type="EMBL" id="MBE9639261.1"/>
    </source>
</evidence>
<proteinExistence type="predicted"/>
<keyword evidence="3" id="KW-1185">Reference proteome</keyword>
<evidence type="ECO:0000256" key="1">
    <source>
        <dbReference type="SAM" id="SignalP"/>
    </source>
</evidence>
<dbReference type="EMBL" id="JADFFK010000017">
    <property type="protein sequence ID" value="MBE9639261.1"/>
    <property type="molecule type" value="Genomic_DNA"/>
</dbReference>
<comment type="caution">
    <text evidence="2">The sequence shown here is derived from an EMBL/GenBank/DDBJ whole genome shotgun (WGS) entry which is preliminary data.</text>
</comment>
<feature type="chain" id="PRO_5046030061" evidence="1">
    <location>
        <begin position="24"/>
        <end position="110"/>
    </location>
</feature>
<keyword evidence="1" id="KW-0732">Signal</keyword>
<accession>A0ABR9X6R2</accession>
<sequence length="110" mass="11567">MWKRLISLSLTFGLAAAGPPASAQMVCGLHESITGTLESTYDEALVGRGLQSATRMLEVWRAAEEGNWTILAVHPDGLACVVASGEAWIDVPPRPAGVAASAYRAAESEE</sequence>
<organism evidence="2 3">
    <name type="scientific">Salipiger mangrovisoli</name>
    <dbReference type="NCBI Taxonomy" id="2865933"/>
    <lineage>
        <taxon>Bacteria</taxon>
        <taxon>Pseudomonadati</taxon>
        <taxon>Pseudomonadota</taxon>
        <taxon>Alphaproteobacteria</taxon>
        <taxon>Rhodobacterales</taxon>
        <taxon>Roseobacteraceae</taxon>
        <taxon>Salipiger</taxon>
    </lineage>
</organism>
<feature type="signal peptide" evidence="1">
    <location>
        <begin position="1"/>
        <end position="23"/>
    </location>
</feature>
<reference evidence="2 3" key="1">
    <citation type="journal article" date="2021" name="Int. J. Syst. Evol. Microbiol.">
        <title>Salipiger mangrovisoli sp. nov., isolated from mangrove soil and the proposal for the reclassification of Paraphaeobacter pallidus as Salipiger pallidus comb. nov.</title>
        <authorList>
            <person name="Du J."/>
            <person name="Liu Y."/>
            <person name="Pei T."/>
            <person name="Deng M.R."/>
            <person name="Zhu H."/>
        </authorList>
    </citation>
    <scope>NUCLEOTIDE SEQUENCE [LARGE SCALE GENOMIC DNA]</scope>
    <source>
        <strain evidence="2 3">6D45A</strain>
    </source>
</reference>
<protein>
    <submittedName>
        <fullName evidence="2">Uncharacterized protein</fullName>
    </submittedName>
</protein>
<dbReference type="RefSeq" id="WP_194136545.1">
    <property type="nucleotide sequence ID" value="NZ_JADFFK010000017.1"/>
</dbReference>